<dbReference type="Proteomes" id="UP000218554">
    <property type="component" value="Chromosome"/>
</dbReference>
<organism evidence="2 3">
    <name type="scientific">Metapseudomonas furukawaii</name>
    <name type="common">Pseudomonas furukawaii</name>
    <dbReference type="NCBI Taxonomy" id="1149133"/>
    <lineage>
        <taxon>Bacteria</taxon>
        <taxon>Pseudomonadati</taxon>
        <taxon>Pseudomonadota</taxon>
        <taxon>Gammaproteobacteria</taxon>
        <taxon>Pseudomonadales</taxon>
        <taxon>Pseudomonadaceae</taxon>
        <taxon>Metapseudomonas</taxon>
    </lineage>
</organism>
<sequence>MSGKGGLAYVHAVSCPLHGRGGDSRGTPVRGAKGSAEPCNAV</sequence>
<evidence type="ECO:0000256" key="1">
    <source>
        <dbReference type="SAM" id="MobiDB-lite"/>
    </source>
</evidence>
<protein>
    <submittedName>
        <fullName evidence="2">Uncharacterized protein</fullName>
    </submittedName>
</protein>
<evidence type="ECO:0000313" key="2">
    <source>
        <dbReference type="EMBL" id="BAU76436.1"/>
    </source>
</evidence>
<dbReference type="AlphaFoldDB" id="A0AAD1FHB4"/>
<gene>
    <name evidence="2" type="ORF">KF707C_47480</name>
</gene>
<reference evidence="3" key="1">
    <citation type="submission" date="2015-05" db="EMBL/GenBank/DDBJ databases">
        <title>Draft genome sequencing of a biphenyl-degrading bacterium, Pseudomonas balearica KF707 (=NBRC110670).</title>
        <authorList>
            <person name="Kimura N."/>
            <person name="Hirose J."/>
            <person name="Watanabe T."/>
            <person name="Suenaga H."/>
            <person name="Fujihara H."/>
            <person name="Noguchi M."/>
            <person name="Hashimoto M."/>
            <person name="Shimodaira J."/>
            <person name="Tsuchikane K."/>
            <person name="Hosoyama A."/>
            <person name="Yamazoe A."/>
            <person name="Fujita N."/>
            <person name="Furukawa K."/>
        </authorList>
    </citation>
    <scope>NUCLEOTIDE SEQUENCE [LARGE SCALE GENOMIC DNA]</scope>
    <source>
        <strain evidence="3">DSM 10086 / NBRC 110670 / KF707</strain>
    </source>
</reference>
<proteinExistence type="predicted"/>
<reference evidence="2 3" key="2">
    <citation type="journal article" date="2017" name="Int. J. Syst. Evol. Microbiol.">
        <title>Pseudomonas furukawaii sp. nov., a polychlorinated biphenyl-degrading bacterium isolated from biphenyl-contaminated soil in Japan.</title>
        <authorList>
            <person name="Kimura N."/>
            <person name="Watanabe T."/>
            <person name="Suenaga H."/>
            <person name="Fujihara H."/>
            <person name="Futagami T."/>
            <person name="Goto M."/>
            <person name="Hanada S."/>
            <person name="Hirose J."/>
        </authorList>
    </citation>
    <scope>NUCLEOTIDE SEQUENCE [LARGE SCALE GENOMIC DNA]</scope>
    <source>
        <strain evidence="3">DSM 10086 / NBRC 110670 / KF707</strain>
    </source>
</reference>
<evidence type="ECO:0000313" key="3">
    <source>
        <dbReference type="Proteomes" id="UP000218554"/>
    </source>
</evidence>
<feature type="region of interest" description="Disordered" evidence="1">
    <location>
        <begin position="17"/>
        <end position="42"/>
    </location>
</feature>
<dbReference type="EMBL" id="AP014862">
    <property type="protein sequence ID" value="BAU76436.1"/>
    <property type="molecule type" value="Genomic_DNA"/>
</dbReference>
<accession>A0AAD1FHB4</accession>
<keyword evidence="3" id="KW-1185">Reference proteome</keyword>
<name>A0AAD1FHB4_METFU</name>
<dbReference type="KEGG" id="pfuw:KF707C_47480"/>